<dbReference type="SUPFAM" id="SSF55785">
    <property type="entry name" value="PYP-like sensor domain (PAS domain)"/>
    <property type="match status" value="3"/>
</dbReference>
<feature type="domain" description="PAC" evidence="14">
    <location>
        <begin position="302"/>
        <end position="354"/>
    </location>
</feature>
<keyword evidence="7" id="KW-0067">ATP-binding</keyword>
<dbReference type="InterPro" id="IPR036097">
    <property type="entry name" value="HisK_dim/P_sf"/>
</dbReference>
<feature type="domain" description="PAS" evidence="13">
    <location>
        <begin position="221"/>
        <end position="291"/>
    </location>
</feature>
<keyword evidence="4" id="KW-0808">Transferase</keyword>
<dbReference type="NCBIfam" id="TIGR00229">
    <property type="entry name" value="sensory_box"/>
    <property type="match status" value="3"/>
</dbReference>
<dbReference type="InterPro" id="IPR013656">
    <property type="entry name" value="PAS_4"/>
</dbReference>
<dbReference type="Pfam" id="PF00072">
    <property type="entry name" value="Response_reg"/>
    <property type="match status" value="1"/>
</dbReference>
<accession>A0A8J6P0Z0</accession>
<evidence type="ECO:0000256" key="1">
    <source>
        <dbReference type="ARBA" id="ARBA00000085"/>
    </source>
</evidence>
<dbReference type="Gene3D" id="3.40.50.2300">
    <property type="match status" value="1"/>
</dbReference>
<dbReference type="EC" id="2.7.13.3" evidence="2"/>
<dbReference type="PROSITE" id="PS50113">
    <property type="entry name" value="PAC"/>
    <property type="match status" value="2"/>
</dbReference>
<comment type="catalytic activity">
    <reaction evidence="1">
        <text>ATP + protein L-histidine = ADP + protein N-phospho-L-histidine.</text>
        <dbReference type="EC" id="2.7.13.3"/>
    </reaction>
</comment>
<dbReference type="SMART" id="SM00086">
    <property type="entry name" value="PAC"/>
    <property type="match status" value="3"/>
</dbReference>
<evidence type="ECO:0000256" key="8">
    <source>
        <dbReference type="ARBA" id="ARBA00023012"/>
    </source>
</evidence>
<dbReference type="SMART" id="SM00387">
    <property type="entry name" value="HATPase_c"/>
    <property type="match status" value="1"/>
</dbReference>
<dbReference type="InterPro" id="IPR000700">
    <property type="entry name" value="PAS-assoc_C"/>
</dbReference>
<name>A0A8J6P0Z0_9BACT</name>
<dbReference type="InterPro" id="IPR005467">
    <property type="entry name" value="His_kinase_dom"/>
</dbReference>
<comment type="caution">
    <text evidence="15">The sequence shown here is derived from an EMBL/GenBank/DDBJ whole genome shotgun (WGS) entry which is preliminary data.</text>
</comment>
<dbReference type="EMBL" id="JACNIG010000214">
    <property type="protein sequence ID" value="MBC8432273.1"/>
    <property type="molecule type" value="Genomic_DNA"/>
</dbReference>
<evidence type="ECO:0000259" key="14">
    <source>
        <dbReference type="PROSITE" id="PS50113"/>
    </source>
</evidence>
<dbReference type="PANTHER" id="PTHR43065:SF42">
    <property type="entry name" value="TWO-COMPONENT SENSOR PPRA"/>
    <property type="match status" value="1"/>
</dbReference>
<dbReference type="PANTHER" id="PTHR43065">
    <property type="entry name" value="SENSOR HISTIDINE KINASE"/>
    <property type="match status" value="1"/>
</dbReference>
<evidence type="ECO:0000256" key="3">
    <source>
        <dbReference type="ARBA" id="ARBA00022553"/>
    </source>
</evidence>
<dbReference type="InterPro" id="IPR001789">
    <property type="entry name" value="Sig_transdc_resp-reg_receiver"/>
</dbReference>
<feature type="domain" description="PAS" evidence="13">
    <location>
        <begin position="55"/>
        <end position="127"/>
    </location>
</feature>
<evidence type="ECO:0000256" key="7">
    <source>
        <dbReference type="ARBA" id="ARBA00022840"/>
    </source>
</evidence>
<dbReference type="SMART" id="SM00091">
    <property type="entry name" value="PAS"/>
    <property type="match status" value="3"/>
</dbReference>
<dbReference type="Gene3D" id="3.30.450.20">
    <property type="entry name" value="PAS domain"/>
    <property type="match status" value="3"/>
</dbReference>
<dbReference type="GO" id="GO:0000155">
    <property type="term" value="F:phosphorelay sensor kinase activity"/>
    <property type="evidence" value="ECO:0007669"/>
    <property type="project" value="InterPro"/>
</dbReference>
<dbReference type="GO" id="GO:0005524">
    <property type="term" value="F:ATP binding"/>
    <property type="evidence" value="ECO:0007669"/>
    <property type="project" value="UniProtKB-KW"/>
</dbReference>
<keyword evidence="6" id="KW-0418">Kinase</keyword>
<feature type="modified residue" description="4-aspartylphosphate" evidence="9">
    <location>
        <position position="782"/>
    </location>
</feature>
<keyword evidence="10" id="KW-0175">Coiled coil</keyword>
<dbReference type="InterPro" id="IPR036890">
    <property type="entry name" value="HATPase_C_sf"/>
</dbReference>
<dbReference type="InterPro" id="IPR013767">
    <property type="entry name" value="PAS_fold"/>
</dbReference>
<dbReference type="PROSITE" id="PS50110">
    <property type="entry name" value="RESPONSE_REGULATORY"/>
    <property type="match status" value="1"/>
</dbReference>
<keyword evidence="8" id="KW-0902">Two-component regulatory system</keyword>
<dbReference type="PROSITE" id="PS50112">
    <property type="entry name" value="PAS"/>
    <property type="match status" value="3"/>
</dbReference>
<dbReference type="SMART" id="SM00448">
    <property type="entry name" value="REC"/>
    <property type="match status" value="1"/>
</dbReference>
<feature type="domain" description="PAS" evidence="13">
    <location>
        <begin position="355"/>
        <end position="400"/>
    </location>
</feature>
<evidence type="ECO:0000256" key="5">
    <source>
        <dbReference type="ARBA" id="ARBA00022741"/>
    </source>
</evidence>
<dbReference type="Pfam" id="PF08448">
    <property type="entry name" value="PAS_4"/>
    <property type="match status" value="1"/>
</dbReference>
<dbReference type="Proteomes" id="UP000605201">
    <property type="component" value="Unassembled WGS sequence"/>
</dbReference>
<protein>
    <recommendedName>
        <fullName evidence="2">histidine kinase</fullName>
        <ecNumber evidence="2">2.7.13.3</ecNumber>
    </recommendedName>
</protein>
<sequence>MSKKPTYKELEQKVKELEKAYDELEWQMEGRTGELMAINKQLHQEIIERQEVQEQLALFHQFVEASREGMGWADLDGCVRYINSTLCNMFGETKPEDSYGRPVLEYYSEETQRRLQEEIFPIVLREGTWTGELVIHSSTGSLIPTTNSLIVLRDAEGNPSSFANVLTDLTERKQAEDELRKHRDHLEEIVAERTSSMKQSNQKLQQEITERKKAEEALQDSEKLYRLLADNVSDVIWVRDMNLNLTYISPSVKDQQGYTVEEAMNRTPEEIWSPDSLKFIGEVLTEELEIEKQEKKDLARSRTLEVEVKCKDGSTIWTEAKMSFLRDKDSHPTGIIGVTRDISERKQIEEALRESESKFRNLFDLSPQAVALTEIKSGRLVDINNKFCELTKYHKEEIIGLSTTEAGFYLEADRSKFLKELQASGEVSGLDMKFKAKDHSILQAIMFARIIQIEGKSFILTIFYDITEQKRLEAQLQQAQKIEAIGTLAGGIAHDFNNLLMGIQGRTSLMLNDINLSHPHLEHLKGVEDYIKSATDLTRQLLGFAMGGKYEVKPADLNELVTRSSELFGRTKKEISIHKKIQEGLRTVEVDQGQIEQVLLNLYVNAWQSMPGGGELYLETENVLLGDRFVKPYELEPGKYVKISITDTGVGMDKATLERVFEPFFTTKEMGRGTGLGLASAYGIIKNHGGIIIVSSEKGKGATFNIYLPASEREVFKEKELSEDILKGAETILLVDDEKMILDVGKELLKKLGYKVLVAKGGKAAVELYEANNEEIDMVILDMIMPHMGGGDTYDLMKTINPNIKILLSSGYSIDGQATEIMKRGCNGFIQKPFDMKGLSQKIREIFDKK</sequence>
<dbReference type="PRINTS" id="PR00344">
    <property type="entry name" value="BCTRLSENSOR"/>
</dbReference>
<dbReference type="PROSITE" id="PS50109">
    <property type="entry name" value="HIS_KIN"/>
    <property type="match status" value="1"/>
</dbReference>
<dbReference type="Pfam" id="PF02518">
    <property type="entry name" value="HATPase_c"/>
    <property type="match status" value="1"/>
</dbReference>
<feature type="domain" description="PAC" evidence="14">
    <location>
        <begin position="129"/>
        <end position="181"/>
    </location>
</feature>
<evidence type="ECO:0000256" key="4">
    <source>
        <dbReference type="ARBA" id="ARBA00022679"/>
    </source>
</evidence>
<dbReference type="SUPFAM" id="SSF52172">
    <property type="entry name" value="CheY-like"/>
    <property type="match status" value="1"/>
</dbReference>
<dbReference type="InterPro" id="IPR003594">
    <property type="entry name" value="HATPase_dom"/>
</dbReference>
<dbReference type="InterPro" id="IPR011006">
    <property type="entry name" value="CheY-like_superfamily"/>
</dbReference>
<evidence type="ECO:0000256" key="10">
    <source>
        <dbReference type="SAM" id="Coils"/>
    </source>
</evidence>
<dbReference type="InterPro" id="IPR001610">
    <property type="entry name" value="PAC"/>
</dbReference>
<dbReference type="SUPFAM" id="SSF55874">
    <property type="entry name" value="ATPase domain of HSP90 chaperone/DNA topoisomerase II/histidine kinase"/>
    <property type="match status" value="1"/>
</dbReference>
<dbReference type="InterPro" id="IPR004358">
    <property type="entry name" value="Sig_transdc_His_kin-like_C"/>
</dbReference>
<dbReference type="Pfam" id="PF00989">
    <property type="entry name" value="PAS"/>
    <property type="match status" value="1"/>
</dbReference>
<dbReference type="SUPFAM" id="SSF47384">
    <property type="entry name" value="Homodimeric domain of signal transducing histidine kinase"/>
    <property type="match status" value="1"/>
</dbReference>
<evidence type="ECO:0000313" key="16">
    <source>
        <dbReference type="Proteomes" id="UP000605201"/>
    </source>
</evidence>
<dbReference type="AlphaFoldDB" id="A0A8J6P0Z0"/>
<evidence type="ECO:0000313" key="15">
    <source>
        <dbReference type="EMBL" id="MBC8432273.1"/>
    </source>
</evidence>
<proteinExistence type="predicted"/>
<feature type="coiled-coil region" evidence="10">
    <location>
        <begin position="7"/>
        <end position="55"/>
    </location>
</feature>
<dbReference type="CDD" id="cd00082">
    <property type="entry name" value="HisKA"/>
    <property type="match status" value="1"/>
</dbReference>
<dbReference type="InterPro" id="IPR003661">
    <property type="entry name" value="HisK_dim/P_dom"/>
</dbReference>
<dbReference type="Gene3D" id="1.10.287.130">
    <property type="match status" value="1"/>
</dbReference>
<feature type="domain" description="Histidine kinase" evidence="11">
    <location>
        <begin position="491"/>
        <end position="712"/>
    </location>
</feature>
<gene>
    <name evidence="15" type="ORF">H8D96_10160</name>
</gene>
<evidence type="ECO:0000259" key="12">
    <source>
        <dbReference type="PROSITE" id="PS50110"/>
    </source>
</evidence>
<feature type="domain" description="Response regulatory" evidence="12">
    <location>
        <begin position="731"/>
        <end position="847"/>
    </location>
</feature>
<dbReference type="Gene3D" id="3.30.565.10">
    <property type="entry name" value="Histidine kinase-like ATPase, C-terminal domain"/>
    <property type="match status" value="1"/>
</dbReference>
<evidence type="ECO:0000259" key="13">
    <source>
        <dbReference type="PROSITE" id="PS50112"/>
    </source>
</evidence>
<dbReference type="Pfam" id="PF13426">
    <property type="entry name" value="PAS_9"/>
    <property type="match status" value="1"/>
</dbReference>
<keyword evidence="5" id="KW-0547">Nucleotide-binding</keyword>
<organism evidence="15 16">
    <name type="scientific">Candidatus Desulfatibia vada</name>
    <dbReference type="NCBI Taxonomy" id="2841696"/>
    <lineage>
        <taxon>Bacteria</taxon>
        <taxon>Pseudomonadati</taxon>
        <taxon>Thermodesulfobacteriota</taxon>
        <taxon>Desulfobacteria</taxon>
        <taxon>Desulfobacterales</taxon>
        <taxon>Desulfobacterales incertae sedis</taxon>
        <taxon>Candidatus Desulfatibia</taxon>
    </lineage>
</organism>
<feature type="coiled-coil region" evidence="10">
    <location>
        <begin position="172"/>
        <end position="231"/>
    </location>
</feature>
<reference evidence="15 16" key="1">
    <citation type="submission" date="2020-08" db="EMBL/GenBank/DDBJ databases">
        <title>Bridging the membrane lipid divide: bacteria of the FCB group superphylum have the potential to synthesize archaeal ether lipids.</title>
        <authorList>
            <person name="Villanueva L."/>
            <person name="Von Meijenfeldt F.A.B."/>
            <person name="Westbye A.B."/>
            <person name="Yadav S."/>
            <person name="Hopmans E.C."/>
            <person name="Dutilh B.E."/>
            <person name="Sinninghe Damste J.S."/>
        </authorList>
    </citation>
    <scope>NUCLEOTIDE SEQUENCE [LARGE SCALE GENOMIC DNA]</scope>
    <source>
        <strain evidence="15">NIOZ-UU17</strain>
    </source>
</reference>
<dbReference type="GO" id="GO:0006355">
    <property type="term" value="P:regulation of DNA-templated transcription"/>
    <property type="evidence" value="ECO:0007669"/>
    <property type="project" value="InterPro"/>
</dbReference>
<dbReference type="CDD" id="cd00130">
    <property type="entry name" value="PAS"/>
    <property type="match status" value="3"/>
</dbReference>
<dbReference type="InterPro" id="IPR000014">
    <property type="entry name" value="PAS"/>
</dbReference>
<evidence type="ECO:0000256" key="2">
    <source>
        <dbReference type="ARBA" id="ARBA00012438"/>
    </source>
</evidence>
<evidence type="ECO:0000259" key="11">
    <source>
        <dbReference type="PROSITE" id="PS50109"/>
    </source>
</evidence>
<evidence type="ECO:0000256" key="9">
    <source>
        <dbReference type="PROSITE-ProRule" id="PRU00169"/>
    </source>
</evidence>
<dbReference type="CDD" id="cd00156">
    <property type="entry name" value="REC"/>
    <property type="match status" value="1"/>
</dbReference>
<dbReference type="InterPro" id="IPR035965">
    <property type="entry name" value="PAS-like_dom_sf"/>
</dbReference>
<evidence type="ECO:0000256" key="6">
    <source>
        <dbReference type="ARBA" id="ARBA00022777"/>
    </source>
</evidence>
<keyword evidence="3 9" id="KW-0597">Phosphoprotein</keyword>